<keyword evidence="3 5" id="KW-0371">Homeobox</keyword>
<evidence type="ECO:0000259" key="8">
    <source>
        <dbReference type="PROSITE" id="PS50071"/>
    </source>
</evidence>
<evidence type="ECO:0000256" key="7">
    <source>
        <dbReference type="SAM" id="Coils"/>
    </source>
</evidence>
<feature type="coiled-coil region" evidence="7">
    <location>
        <begin position="230"/>
        <end position="270"/>
    </location>
</feature>
<keyword evidence="2 5" id="KW-0238">DNA-binding</keyword>
<dbReference type="GO" id="GO:0003677">
    <property type="term" value="F:DNA binding"/>
    <property type="evidence" value="ECO:0007669"/>
    <property type="project" value="UniProtKB-UniRule"/>
</dbReference>
<evidence type="ECO:0000256" key="1">
    <source>
        <dbReference type="ARBA" id="ARBA00004123"/>
    </source>
</evidence>
<dbReference type="InterPro" id="IPR009057">
    <property type="entry name" value="Homeodomain-like_sf"/>
</dbReference>
<evidence type="ECO:0000256" key="5">
    <source>
        <dbReference type="PROSITE-ProRule" id="PRU00108"/>
    </source>
</evidence>
<feature type="DNA-binding region" description="Homeobox" evidence="5">
    <location>
        <begin position="401"/>
        <end position="460"/>
    </location>
</feature>
<dbReference type="EMBL" id="JBICCN010000037">
    <property type="protein sequence ID" value="KAL3099939.1"/>
    <property type="molecule type" value="Genomic_DNA"/>
</dbReference>
<comment type="subcellular location">
    <subcellularLocation>
        <location evidence="1 5 6">Nucleus</location>
    </subcellularLocation>
</comment>
<dbReference type="AlphaFoldDB" id="A0ABD2KBP8"/>
<evidence type="ECO:0000313" key="10">
    <source>
        <dbReference type="Proteomes" id="UP001620645"/>
    </source>
</evidence>
<sequence length="566" mass="66385">MEFISVRDRICRIFVFKNFSADKSGKLEDEFAKTMSPSASSCAQLAKETGLTEKQVKQCFDDQRKLWKFCFDAFLDGQCTIEKNENALQKYNAQRQNFSAAQLDKLEEIFVVHKYLSVGDMKKYATEIGLTDNQIEEWFEKRRLEWKLKQKKREPIDAKIVAAIQKEWFNERRSQWKWKYLKCDLQNKKLPPPPIYDKIFVAVQKVLKEEQNAKQCAKDEKYYKRRAKNNREETKKMQQKRVEREKAQLQNFSTEQLDKLEREFEKRNEKIAKEIGLTETQVKEWFEYRRRQWINPIFCDHRLKKQQSQQNVVKTEAIGQKTIKVEQNSQQNGVGDVAQKQNLSADQLDKLELKFGTTKCPNASDCAQLAMETGLTEKQVEEWFYRRISQGRRIGETLNKIPRQRTEFKHYQLRKLKNAFVENHFPDIFMIKELAKETDLTEELIHKWFKNAQTKHSRHNNKEHQSLMMPQQNTAVAGAKVCVECGQRIVHQTVPPIQSQPNANAIDITSVGCTSVSAGRGRAKCLRLFWRAVTFPVNAVAELVKKMRSAKRALANKVKKGKNEKK</sequence>
<reference evidence="9 10" key="1">
    <citation type="submission" date="2024-10" db="EMBL/GenBank/DDBJ databases">
        <authorList>
            <person name="Kim D."/>
        </authorList>
    </citation>
    <scope>NUCLEOTIDE SEQUENCE [LARGE SCALE GENOMIC DNA]</scope>
    <source>
        <strain evidence="9">Taebaek</strain>
    </source>
</reference>
<keyword evidence="4 5" id="KW-0539">Nucleus</keyword>
<proteinExistence type="predicted"/>
<keyword evidence="7" id="KW-0175">Coiled coil</keyword>
<evidence type="ECO:0000256" key="4">
    <source>
        <dbReference type="ARBA" id="ARBA00023242"/>
    </source>
</evidence>
<dbReference type="SUPFAM" id="SSF46689">
    <property type="entry name" value="Homeodomain-like"/>
    <property type="match status" value="5"/>
</dbReference>
<dbReference type="SMART" id="SM00389">
    <property type="entry name" value="HOX"/>
    <property type="match status" value="5"/>
</dbReference>
<name>A0ABD2KBP8_HETSC</name>
<feature type="domain" description="Homeobox" evidence="8">
    <location>
        <begin position="340"/>
        <end position="394"/>
    </location>
</feature>
<feature type="domain" description="Homeobox" evidence="8">
    <location>
        <begin position="399"/>
        <end position="459"/>
    </location>
</feature>
<feature type="DNA-binding region" description="Homeobox" evidence="5">
    <location>
        <begin position="91"/>
        <end position="150"/>
    </location>
</feature>
<dbReference type="CDD" id="cd00086">
    <property type="entry name" value="homeodomain"/>
    <property type="match status" value="5"/>
</dbReference>
<feature type="DNA-binding region" description="Homeobox" evidence="5">
    <location>
        <begin position="342"/>
        <end position="395"/>
    </location>
</feature>
<evidence type="ECO:0000256" key="2">
    <source>
        <dbReference type="ARBA" id="ARBA00023125"/>
    </source>
</evidence>
<dbReference type="InterPro" id="IPR050877">
    <property type="entry name" value="EMX-VAX-Noto_Homeobox_TFs"/>
</dbReference>
<comment type="caution">
    <text evidence="9">The sequence shown here is derived from an EMBL/GenBank/DDBJ whole genome shotgun (WGS) entry which is preliminary data.</text>
</comment>
<feature type="DNA-binding region" description="Homeobox" evidence="5">
    <location>
        <begin position="245"/>
        <end position="297"/>
    </location>
</feature>
<dbReference type="InterPro" id="IPR001356">
    <property type="entry name" value="HD"/>
</dbReference>
<feature type="domain" description="Homeobox" evidence="8">
    <location>
        <begin position="19"/>
        <end position="70"/>
    </location>
</feature>
<accession>A0ABD2KBP8</accession>
<keyword evidence="10" id="KW-1185">Reference proteome</keyword>
<protein>
    <recommendedName>
        <fullName evidence="8">Homeobox domain-containing protein</fullName>
    </recommendedName>
</protein>
<feature type="domain" description="Homeobox" evidence="8">
    <location>
        <begin position="89"/>
        <end position="149"/>
    </location>
</feature>
<dbReference type="PROSITE" id="PS50071">
    <property type="entry name" value="HOMEOBOX_2"/>
    <property type="match status" value="5"/>
</dbReference>
<dbReference type="GO" id="GO:0005634">
    <property type="term" value="C:nucleus"/>
    <property type="evidence" value="ECO:0007669"/>
    <property type="project" value="UniProtKB-SubCell"/>
</dbReference>
<dbReference type="Gene3D" id="1.10.10.60">
    <property type="entry name" value="Homeodomain-like"/>
    <property type="match status" value="5"/>
</dbReference>
<dbReference type="Proteomes" id="UP001620645">
    <property type="component" value="Unassembled WGS sequence"/>
</dbReference>
<evidence type="ECO:0000256" key="3">
    <source>
        <dbReference type="ARBA" id="ARBA00023155"/>
    </source>
</evidence>
<organism evidence="9 10">
    <name type="scientific">Heterodera schachtii</name>
    <name type="common">Sugarbeet cyst nematode worm</name>
    <name type="synonym">Tylenchus schachtii</name>
    <dbReference type="NCBI Taxonomy" id="97005"/>
    <lineage>
        <taxon>Eukaryota</taxon>
        <taxon>Metazoa</taxon>
        <taxon>Ecdysozoa</taxon>
        <taxon>Nematoda</taxon>
        <taxon>Chromadorea</taxon>
        <taxon>Rhabditida</taxon>
        <taxon>Tylenchina</taxon>
        <taxon>Tylenchomorpha</taxon>
        <taxon>Tylenchoidea</taxon>
        <taxon>Heteroderidae</taxon>
        <taxon>Heteroderinae</taxon>
        <taxon>Heterodera</taxon>
    </lineage>
</organism>
<evidence type="ECO:0000313" key="9">
    <source>
        <dbReference type="EMBL" id="KAL3099939.1"/>
    </source>
</evidence>
<dbReference type="Pfam" id="PF00046">
    <property type="entry name" value="Homeodomain"/>
    <property type="match status" value="5"/>
</dbReference>
<dbReference type="PANTHER" id="PTHR24339:SF28">
    <property type="entry name" value="E5-RELATED"/>
    <property type="match status" value="1"/>
</dbReference>
<evidence type="ECO:0000256" key="6">
    <source>
        <dbReference type="RuleBase" id="RU000682"/>
    </source>
</evidence>
<feature type="domain" description="Homeobox" evidence="8">
    <location>
        <begin position="243"/>
        <end position="296"/>
    </location>
</feature>
<feature type="DNA-binding region" description="Homeobox" evidence="5">
    <location>
        <begin position="21"/>
        <end position="71"/>
    </location>
</feature>
<dbReference type="PANTHER" id="PTHR24339">
    <property type="entry name" value="HOMEOBOX PROTEIN EMX-RELATED"/>
    <property type="match status" value="1"/>
</dbReference>
<gene>
    <name evidence="9" type="ORF">niasHS_001865</name>
</gene>